<dbReference type="GO" id="GO:0019433">
    <property type="term" value="P:triglyceride catabolic process"/>
    <property type="evidence" value="ECO:0007669"/>
    <property type="project" value="TreeGrafter"/>
</dbReference>
<feature type="active site" description="Nucleophile" evidence="1">
    <location>
        <position position="40"/>
    </location>
</feature>
<dbReference type="SUPFAM" id="SSF52266">
    <property type="entry name" value="SGNH hydrolase"/>
    <property type="match status" value="1"/>
</dbReference>
<dbReference type="PANTHER" id="PTHR37981:SF1">
    <property type="entry name" value="SGNH HYDROLASE-TYPE ESTERASE DOMAIN-CONTAINING PROTEIN"/>
    <property type="match status" value="1"/>
</dbReference>
<dbReference type="GO" id="GO:0004806">
    <property type="term" value="F:triacylglycerol lipase activity"/>
    <property type="evidence" value="ECO:0007669"/>
    <property type="project" value="TreeGrafter"/>
</dbReference>
<dbReference type="PROSITE" id="PS51257">
    <property type="entry name" value="PROKAR_LIPOPROTEIN"/>
    <property type="match status" value="1"/>
</dbReference>
<dbReference type="Pfam" id="PF13472">
    <property type="entry name" value="Lipase_GDSL_2"/>
    <property type="match status" value="1"/>
</dbReference>
<evidence type="ECO:0000256" key="3">
    <source>
        <dbReference type="SAM" id="SignalP"/>
    </source>
</evidence>
<evidence type="ECO:0000256" key="1">
    <source>
        <dbReference type="PIRSR" id="PIRSR637460-1"/>
    </source>
</evidence>
<sequence>MSFTSRVRSHAVPVVLAAAAALGLTACDPPPDSYVALGDSFTAGPAIMPQDAAFPGCFSSTVNYPHLIAPFLAPPAFRDVSCSGAQTKDMTAPQDVKPDPDNPAQLEALDASTRIVTLGIGGNDIGFTEIATQCGESFLLQPKGSPCRDFYNSGGVDQIGGRIAQLAPKLDDVLDRIDAKSPRAKVFVVGYPAILPETTENFVACQATLPVAEGDVAFLRDEVEKRLNATIQYVAVSHGEAYVDTYTPSIGRDACEPPTVRWVEPVAPGADAFPVHPNRDGMEASARAVKSAMRAHGVTVR</sequence>
<feature type="active site" evidence="1">
    <location>
        <position position="276"/>
    </location>
</feature>
<reference evidence="5" key="1">
    <citation type="submission" date="2020-02" db="EMBL/GenBank/DDBJ databases">
        <authorList>
            <person name="Meier V. D."/>
        </authorList>
    </citation>
    <scope>NUCLEOTIDE SEQUENCE</scope>
    <source>
        <strain evidence="5">AVDCRST_MAG20</strain>
    </source>
</reference>
<feature type="domain" description="SGNH hydrolase-type esterase" evidence="4">
    <location>
        <begin position="36"/>
        <end position="284"/>
    </location>
</feature>
<dbReference type="CDD" id="cd01823">
    <property type="entry name" value="SEST_like"/>
    <property type="match status" value="1"/>
</dbReference>
<evidence type="ECO:0000259" key="4">
    <source>
        <dbReference type="Pfam" id="PF13472"/>
    </source>
</evidence>
<feature type="signal peptide" evidence="3">
    <location>
        <begin position="1"/>
        <end position="26"/>
    </location>
</feature>
<gene>
    <name evidence="5" type="ORF">AVDCRST_MAG20-1198</name>
</gene>
<dbReference type="AlphaFoldDB" id="A0A6J4HSS3"/>
<feature type="disulfide bond" evidence="2">
    <location>
        <begin position="57"/>
        <end position="82"/>
    </location>
</feature>
<protein>
    <recommendedName>
        <fullName evidence="4">SGNH hydrolase-type esterase domain-containing protein</fullName>
    </recommendedName>
</protein>
<name>A0A6J4HSS3_9ACTN</name>
<organism evidence="5">
    <name type="scientific">uncultured Acidimicrobiales bacterium</name>
    <dbReference type="NCBI Taxonomy" id="310071"/>
    <lineage>
        <taxon>Bacteria</taxon>
        <taxon>Bacillati</taxon>
        <taxon>Actinomycetota</taxon>
        <taxon>Acidimicrobiia</taxon>
        <taxon>Acidimicrobiales</taxon>
        <taxon>environmental samples</taxon>
    </lineage>
</organism>
<evidence type="ECO:0000256" key="2">
    <source>
        <dbReference type="PIRSR" id="PIRSR637460-2"/>
    </source>
</evidence>
<evidence type="ECO:0000313" key="5">
    <source>
        <dbReference type="EMBL" id="CAA9230058.1"/>
    </source>
</evidence>
<keyword evidence="2" id="KW-1015">Disulfide bond</keyword>
<keyword evidence="3" id="KW-0732">Signal</keyword>
<accession>A0A6J4HSS3</accession>
<dbReference type="InterPro" id="IPR036514">
    <property type="entry name" value="SGNH_hydro_sf"/>
</dbReference>
<feature type="disulfide bond" evidence="2">
    <location>
        <begin position="134"/>
        <end position="147"/>
    </location>
</feature>
<dbReference type="InterPro" id="IPR037460">
    <property type="entry name" value="SEST-like"/>
</dbReference>
<feature type="chain" id="PRO_5038493183" description="SGNH hydrolase-type esterase domain-containing protein" evidence="3">
    <location>
        <begin position="27"/>
        <end position="301"/>
    </location>
</feature>
<dbReference type="PANTHER" id="PTHR37981">
    <property type="entry name" value="LIPASE 2"/>
    <property type="match status" value="1"/>
</dbReference>
<proteinExistence type="predicted"/>
<dbReference type="InterPro" id="IPR013830">
    <property type="entry name" value="SGNH_hydro"/>
</dbReference>
<dbReference type="EMBL" id="CADCSY010000046">
    <property type="protein sequence ID" value="CAA9230058.1"/>
    <property type="molecule type" value="Genomic_DNA"/>
</dbReference>
<dbReference type="Gene3D" id="3.40.50.1110">
    <property type="entry name" value="SGNH hydrolase"/>
    <property type="match status" value="1"/>
</dbReference>